<feature type="chain" id="PRO_5045231098" description="Lipoprotein" evidence="2">
    <location>
        <begin position="21"/>
        <end position="363"/>
    </location>
</feature>
<keyword evidence="4" id="KW-1185">Reference proteome</keyword>
<accession>A0ABZ2KSN7</accession>
<evidence type="ECO:0000313" key="4">
    <source>
        <dbReference type="Proteomes" id="UP001374803"/>
    </source>
</evidence>
<evidence type="ECO:0000313" key="3">
    <source>
        <dbReference type="EMBL" id="WXB01714.1"/>
    </source>
</evidence>
<organism evidence="3 4">
    <name type="scientific">Pendulispora rubella</name>
    <dbReference type="NCBI Taxonomy" id="2741070"/>
    <lineage>
        <taxon>Bacteria</taxon>
        <taxon>Pseudomonadati</taxon>
        <taxon>Myxococcota</taxon>
        <taxon>Myxococcia</taxon>
        <taxon>Myxococcales</taxon>
        <taxon>Sorangiineae</taxon>
        <taxon>Pendulisporaceae</taxon>
        <taxon>Pendulispora</taxon>
    </lineage>
</organism>
<feature type="region of interest" description="Disordered" evidence="1">
    <location>
        <begin position="341"/>
        <end position="363"/>
    </location>
</feature>
<dbReference type="RefSeq" id="WP_394831332.1">
    <property type="nucleotide sequence ID" value="NZ_CP089929.1"/>
</dbReference>
<dbReference type="EMBL" id="CP089983">
    <property type="protein sequence ID" value="WXB01714.1"/>
    <property type="molecule type" value="Genomic_DNA"/>
</dbReference>
<proteinExistence type="predicted"/>
<evidence type="ECO:0000256" key="2">
    <source>
        <dbReference type="SAM" id="SignalP"/>
    </source>
</evidence>
<dbReference type="PROSITE" id="PS51257">
    <property type="entry name" value="PROKAR_LIPOPROTEIN"/>
    <property type="match status" value="1"/>
</dbReference>
<gene>
    <name evidence="3" type="ORF">LVJ94_32965</name>
</gene>
<evidence type="ECO:0008006" key="5">
    <source>
        <dbReference type="Google" id="ProtNLM"/>
    </source>
</evidence>
<keyword evidence="2" id="KW-0732">Signal</keyword>
<evidence type="ECO:0000256" key="1">
    <source>
        <dbReference type="SAM" id="MobiDB-lite"/>
    </source>
</evidence>
<feature type="signal peptide" evidence="2">
    <location>
        <begin position="1"/>
        <end position="20"/>
    </location>
</feature>
<dbReference type="Proteomes" id="UP001374803">
    <property type="component" value="Chromosome"/>
</dbReference>
<protein>
    <recommendedName>
        <fullName evidence="5">Lipoprotein</fullName>
    </recommendedName>
</protein>
<reference evidence="3" key="1">
    <citation type="submission" date="2021-12" db="EMBL/GenBank/DDBJ databases">
        <title>Discovery of the Pendulisporaceae a myxobacterial family with distinct sporulation behavior and unique specialized metabolism.</title>
        <authorList>
            <person name="Garcia R."/>
            <person name="Popoff A."/>
            <person name="Bader C.D."/>
            <person name="Loehr J."/>
            <person name="Walesch S."/>
            <person name="Walt C."/>
            <person name="Boldt J."/>
            <person name="Bunk B."/>
            <person name="Haeckl F.J.F.P.J."/>
            <person name="Gunesch A.P."/>
            <person name="Birkelbach J."/>
            <person name="Nuebel U."/>
            <person name="Pietschmann T."/>
            <person name="Bach T."/>
            <person name="Mueller R."/>
        </authorList>
    </citation>
    <scope>NUCLEOTIDE SEQUENCE</scope>
    <source>
        <strain evidence="3">MSr11367</strain>
    </source>
</reference>
<sequence length="363" mass="38789">MGIRLALFAAAVLVGCGAHVHEPHVAPAKPVAVPAKPFTPPPPDESPAAEGPLRVVRVLGDGAWRFSWAVTLGPKTADGRSVLAWTWKSVFVVDVATGQPQRTYPLPPTPDPYRNAVVAVAAGPAGAHAAALLADGTLLFWPRPDEAPASLVRGSPPDSERRTGDEERIAAIVQRRLFFSADGARLVAGMRIYGVAEERFLLEPRADEMVVDVDGEGREALVATVNRYRESRQMGCVGESIPRIGVERLETRRLGGGTKSLPPDLSAAFLPGGRLVQHESRSSTRLAVVQQDTGVRVTSLPSTWRDALAVSVPSNGHGFWYDDGETSALAAPDGTELWNRRGYIGPNPPVQRGDKCSMPMGGR</sequence>
<dbReference type="SUPFAM" id="SSF82171">
    <property type="entry name" value="DPP6 N-terminal domain-like"/>
    <property type="match status" value="1"/>
</dbReference>
<name>A0ABZ2KSN7_9BACT</name>